<evidence type="ECO:0000259" key="5">
    <source>
        <dbReference type="Pfam" id="PF01494"/>
    </source>
</evidence>
<gene>
    <name evidence="6" type="primary">ZEP</name>
    <name evidence="6" type="ORF">AXF42_Ash008461</name>
</gene>
<dbReference type="InterPro" id="IPR044560">
    <property type="entry name" value="MOase"/>
</dbReference>
<feature type="signal peptide" evidence="4">
    <location>
        <begin position="1"/>
        <end position="23"/>
    </location>
</feature>
<feature type="chain" id="PRO_5014193051" evidence="4">
    <location>
        <begin position="24"/>
        <end position="380"/>
    </location>
</feature>
<feature type="domain" description="FAD-binding" evidence="5">
    <location>
        <begin position="35"/>
        <end position="355"/>
    </location>
</feature>
<dbReference type="PANTHER" id="PTHR45934">
    <property type="entry name" value="FAD/NAD(P)-BINDING OXIDOREDUCTASE FAMILY PROTEIN"/>
    <property type="match status" value="1"/>
</dbReference>
<keyword evidence="7" id="KW-1185">Reference proteome</keyword>
<dbReference type="SUPFAM" id="SSF51905">
    <property type="entry name" value="FAD/NAD(P)-binding domain"/>
    <property type="match status" value="1"/>
</dbReference>
<evidence type="ECO:0000313" key="6">
    <source>
        <dbReference type="EMBL" id="PKA60401.1"/>
    </source>
</evidence>
<dbReference type="Gene3D" id="3.50.50.60">
    <property type="entry name" value="FAD/NAD(P)-binding domain"/>
    <property type="match status" value="1"/>
</dbReference>
<dbReference type="PRINTS" id="PR00420">
    <property type="entry name" value="RNGMNOXGNASE"/>
</dbReference>
<evidence type="ECO:0000256" key="2">
    <source>
        <dbReference type="ARBA" id="ARBA00023033"/>
    </source>
</evidence>
<proteinExistence type="inferred from homology"/>
<dbReference type="GO" id="GO:0071949">
    <property type="term" value="F:FAD binding"/>
    <property type="evidence" value="ECO:0007669"/>
    <property type="project" value="InterPro"/>
</dbReference>
<dbReference type="EC" id="1.14.15.21" evidence="6"/>
<dbReference type="AlphaFoldDB" id="A0A2I0AXY0"/>
<evidence type="ECO:0000256" key="1">
    <source>
        <dbReference type="ARBA" id="ARBA00023002"/>
    </source>
</evidence>
<dbReference type="Pfam" id="PF01494">
    <property type="entry name" value="FAD_binding_3"/>
    <property type="match status" value="1"/>
</dbReference>
<comment type="similarity">
    <text evidence="3">Belongs to the 3-hydroxybenzoate 6-hydroxylase family.</text>
</comment>
<name>A0A2I0AXY0_9ASPA</name>
<dbReference type="EMBL" id="KZ451939">
    <property type="protein sequence ID" value="PKA60401.1"/>
    <property type="molecule type" value="Genomic_DNA"/>
</dbReference>
<dbReference type="Proteomes" id="UP000236161">
    <property type="component" value="Unassembled WGS sequence"/>
</dbReference>
<sequence length="380" mass="42221">MPNFKISCPPFVIFALFFHRGVTNPNQATMEEVHEVVIVGAGVSGLATALGLHRKGIRTLVLESSDSLRAAGFALLTWSNAWKALDALGVGDLLRQTHVPLQRLVIHSAISGAVSQRQQFWDGRQRMQHEVRAVRRNQLLEALAKELPPNTIRFSSKVVSIEEEGRLKLLHLADGSTLKTKALVGSDGVNSVVAKWLGFRNASFSGRWACRGLAGFSKDYILKHQFIQYFFGNGFRAGIMPCDEKTVYWFFTWTPTDQEKEAEEDTVKIRELILARLKNSKVPKDVIEAIEGSDMGAMIPAPLKFRMPLHLLRWNICKDNVCVTGDALHPMTPDLGQGGCSALEDAVVLVRCLAERWLVLEVPEGEAAVWDYVQDSAKVC</sequence>
<reference evidence="6 7" key="1">
    <citation type="journal article" date="2017" name="Nature">
        <title>The Apostasia genome and the evolution of orchids.</title>
        <authorList>
            <person name="Zhang G.Q."/>
            <person name="Liu K.W."/>
            <person name="Li Z."/>
            <person name="Lohaus R."/>
            <person name="Hsiao Y.Y."/>
            <person name="Niu S.C."/>
            <person name="Wang J.Y."/>
            <person name="Lin Y.C."/>
            <person name="Xu Q."/>
            <person name="Chen L.J."/>
            <person name="Yoshida K."/>
            <person name="Fujiwara S."/>
            <person name="Wang Z.W."/>
            <person name="Zhang Y.Q."/>
            <person name="Mitsuda N."/>
            <person name="Wang M."/>
            <person name="Liu G.H."/>
            <person name="Pecoraro L."/>
            <person name="Huang H.X."/>
            <person name="Xiao X.J."/>
            <person name="Lin M."/>
            <person name="Wu X.Y."/>
            <person name="Wu W.L."/>
            <person name="Chen Y.Y."/>
            <person name="Chang S.B."/>
            <person name="Sakamoto S."/>
            <person name="Ohme-Takagi M."/>
            <person name="Yagi M."/>
            <person name="Zeng S.J."/>
            <person name="Shen C.Y."/>
            <person name="Yeh C.M."/>
            <person name="Luo Y.B."/>
            <person name="Tsai W.C."/>
            <person name="Van de Peer Y."/>
            <person name="Liu Z.J."/>
        </authorList>
    </citation>
    <scope>NUCLEOTIDE SEQUENCE [LARGE SCALE GENOMIC DNA]</scope>
    <source>
        <strain evidence="7">cv. Shenzhen</strain>
        <tissue evidence="6">Stem</tissue>
    </source>
</reference>
<organism evidence="6 7">
    <name type="scientific">Apostasia shenzhenica</name>
    <dbReference type="NCBI Taxonomy" id="1088818"/>
    <lineage>
        <taxon>Eukaryota</taxon>
        <taxon>Viridiplantae</taxon>
        <taxon>Streptophyta</taxon>
        <taxon>Embryophyta</taxon>
        <taxon>Tracheophyta</taxon>
        <taxon>Spermatophyta</taxon>
        <taxon>Magnoliopsida</taxon>
        <taxon>Liliopsida</taxon>
        <taxon>Asparagales</taxon>
        <taxon>Orchidaceae</taxon>
        <taxon>Apostasioideae</taxon>
        <taxon>Apostasia</taxon>
    </lineage>
</organism>
<protein>
    <submittedName>
        <fullName evidence="6">Zeaxanthin epoxidase, chloroplastic</fullName>
        <ecNumber evidence="6">1.14.15.21</ecNumber>
    </submittedName>
</protein>
<keyword evidence="2" id="KW-0503">Monooxygenase</keyword>
<keyword evidence="4" id="KW-0732">Signal</keyword>
<dbReference type="InterPro" id="IPR002938">
    <property type="entry name" value="FAD-bd"/>
</dbReference>
<evidence type="ECO:0000256" key="3">
    <source>
        <dbReference type="ARBA" id="ARBA00024018"/>
    </source>
</evidence>
<evidence type="ECO:0000256" key="4">
    <source>
        <dbReference type="SAM" id="SignalP"/>
    </source>
</evidence>
<dbReference type="GO" id="GO:0052662">
    <property type="term" value="F:zeaxanthin epoxidase activity"/>
    <property type="evidence" value="ECO:0007669"/>
    <property type="project" value="UniProtKB-EC"/>
</dbReference>
<evidence type="ECO:0000313" key="7">
    <source>
        <dbReference type="Proteomes" id="UP000236161"/>
    </source>
</evidence>
<dbReference type="PANTHER" id="PTHR45934:SF28">
    <property type="entry name" value="OS03G0153100 PROTEIN"/>
    <property type="match status" value="1"/>
</dbReference>
<keyword evidence="1 6" id="KW-0560">Oxidoreductase</keyword>
<dbReference type="STRING" id="1088818.A0A2I0AXY0"/>
<accession>A0A2I0AXY0</accession>
<dbReference type="OrthoDB" id="655030at2759"/>
<dbReference type="InterPro" id="IPR036188">
    <property type="entry name" value="FAD/NAD-bd_sf"/>
</dbReference>